<feature type="region of interest" description="Disordered" evidence="1">
    <location>
        <begin position="1"/>
        <end position="40"/>
    </location>
</feature>
<protein>
    <submittedName>
        <fullName evidence="3">Uncharacterized protein</fullName>
    </submittedName>
</protein>
<reference evidence="3 4" key="1">
    <citation type="journal article" date="2024" name="BMC Genomics">
        <title>Genome assembly of redclaw crayfish (Cherax quadricarinatus) provides insights into its immune adaptation and hypoxia tolerance.</title>
        <authorList>
            <person name="Liu Z."/>
            <person name="Zheng J."/>
            <person name="Li H."/>
            <person name="Fang K."/>
            <person name="Wang S."/>
            <person name="He J."/>
            <person name="Zhou D."/>
            <person name="Weng S."/>
            <person name="Chi M."/>
            <person name="Gu Z."/>
            <person name="He J."/>
            <person name="Li F."/>
            <person name="Wang M."/>
        </authorList>
    </citation>
    <scope>NUCLEOTIDE SEQUENCE [LARGE SCALE GENOMIC DNA]</scope>
    <source>
        <strain evidence="3">ZL_2023a</strain>
    </source>
</reference>
<organism evidence="3 4">
    <name type="scientific">Cherax quadricarinatus</name>
    <name type="common">Australian red claw crayfish</name>
    <dbReference type="NCBI Taxonomy" id="27406"/>
    <lineage>
        <taxon>Eukaryota</taxon>
        <taxon>Metazoa</taxon>
        <taxon>Ecdysozoa</taxon>
        <taxon>Arthropoda</taxon>
        <taxon>Crustacea</taxon>
        <taxon>Multicrustacea</taxon>
        <taxon>Malacostraca</taxon>
        <taxon>Eumalacostraca</taxon>
        <taxon>Eucarida</taxon>
        <taxon>Decapoda</taxon>
        <taxon>Pleocyemata</taxon>
        <taxon>Astacidea</taxon>
        <taxon>Parastacoidea</taxon>
        <taxon>Parastacidae</taxon>
        <taxon>Cherax</taxon>
    </lineage>
</organism>
<evidence type="ECO:0000256" key="2">
    <source>
        <dbReference type="SAM" id="Phobius"/>
    </source>
</evidence>
<feature type="compositionally biased region" description="Acidic residues" evidence="1">
    <location>
        <begin position="1"/>
        <end position="16"/>
    </location>
</feature>
<dbReference type="EMBL" id="JARKIK010000067">
    <property type="protein sequence ID" value="KAK8729446.1"/>
    <property type="molecule type" value="Genomic_DNA"/>
</dbReference>
<name>A0AAW0WC24_CHEQU</name>
<feature type="transmembrane region" description="Helical" evidence="2">
    <location>
        <begin position="173"/>
        <end position="194"/>
    </location>
</feature>
<evidence type="ECO:0000313" key="4">
    <source>
        <dbReference type="Proteomes" id="UP001445076"/>
    </source>
</evidence>
<keyword evidence="2" id="KW-0812">Transmembrane</keyword>
<keyword evidence="2" id="KW-0472">Membrane</keyword>
<evidence type="ECO:0000313" key="3">
    <source>
        <dbReference type="EMBL" id="KAK8729446.1"/>
    </source>
</evidence>
<gene>
    <name evidence="3" type="ORF">OTU49_008473</name>
</gene>
<sequence length="230" mass="26167">MDGVEYESGEDVDDTECSTSAEMDGMEYAANTGVDEKENPISTEMNGVEYAANTDVDEKENPISTEMDGVEYAANTDVDDTQCPTNADMNDLENAAFPYSNYVEQTIDGDLDENNQDEVEEFDNRYEYTYDITTKTLIRSEKTKIELEKEYEMICRRAQEEAEAARRDLPMKLLMEILGVVLLIALSTGFFYTLGPTLFNILYKISLWFLEGIEDFSDALLIDYLKLFSE</sequence>
<dbReference type="AlphaFoldDB" id="A0AAW0WC24"/>
<evidence type="ECO:0000256" key="1">
    <source>
        <dbReference type="SAM" id="MobiDB-lite"/>
    </source>
</evidence>
<keyword evidence="2" id="KW-1133">Transmembrane helix</keyword>
<proteinExistence type="predicted"/>
<comment type="caution">
    <text evidence="3">The sequence shown here is derived from an EMBL/GenBank/DDBJ whole genome shotgun (WGS) entry which is preliminary data.</text>
</comment>
<keyword evidence="4" id="KW-1185">Reference proteome</keyword>
<accession>A0AAW0WC24</accession>
<dbReference type="Proteomes" id="UP001445076">
    <property type="component" value="Unassembled WGS sequence"/>
</dbReference>